<accession>A0ACD3SPN8</accession>
<name>A0ACD3SPN8_9BURK</name>
<reference evidence="1" key="1">
    <citation type="submission" date="2019-05" db="EMBL/GenBank/DDBJ databases">
        <title>Revised genome assembly of Burkholderiaceae (previously Ralstonia) sp. PBA.</title>
        <authorList>
            <person name="Gan H.M."/>
        </authorList>
    </citation>
    <scope>NUCLEOTIDE SEQUENCE</scope>
    <source>
        <strain evidence="1">PBA</strain>
    </source>
</reference>
<gene>
    <name evidence="1" type="ORF">MW7_009620</name>
</gene>
<keyword evidence="1" id="KW-0808">Transferase</keyword>
<comment type="caution">
    <text evidence="1">The sequence shown here is derived from an EMBL/GenBank/DDBJ whole genome shotgun (WGS) entry which is preliminary data.</text>
</comment>
<keyword evidence="1" id="KW-0418">Kinase</keyword>
<dbReference type="Proteomes" id="UP000004277">
    <property type="component" value="Unassembled WGS sequence"/>
</dbReference>
<sequence length="668" mass="72931">MANRANPVRPWGGLLALWRKPEPPEFQWGLLSYFNVARLIVAVILLLYAALPGQLGTDLGTPLRSGLTLWLLLSYLAMALLILGSNLVWRRHFHFRVHFYLALDLIMLAGLLLSLGNSGSGIAMVLLMPAMAAGALCGLIPALFAAALASLIVLAEPVGRSLLLLHADAGLLTAGLYGIAYMTAASLMYVLGHRQLLQEQLVQAREHELRLQQLISRLMVHDMRDGVMLMRTNGQVVAANPAALALLGIPTLLPVRETAIADGGLSLCDLHDLPRLRPVLEAMRQWLQHKDDGARILDLLPVVTREIGGAQRTLLPTRLRLRFVEPGLANLRSVYESQFTRPAGSLAYPTMGVHETQVPRDSGVSAEGWSAEDEELLREELRHTVLIHIESWQRVAEQAQQEKLASMGRLVAGVAHQIRNPLAAISHASELLSESTPAPSLPGMSAAPVEPQLNARLLRIIHDNVRRLDQVVSDILMLSRRPGQSQGARISVDLRRVLPEMIERWRHAAAGYEGAQGAVNANLLRLAMDMSAPVRFDPEQLQQVVSNLLDNALRYSSGHPGAIRIVAQMLDAANAELILWNDGPEVPEAEQVHLFEPFYTSDARGTGLGLFMVRELCSANDAQVRYGSISLDTLLGRTGTWLGADIEALPTRAFVLTLAVDHSGATGN</sequence>
<evidence type="ECO:0000313" key="2">
    <source>
        <dbReference type="Proteomes" id="UP000004277"/>
    </source>
</evidence>
<organism evidence="1 2">
    <name type="scientific">Imbroritus primus</name>
    <dbReference type="NCBI Taxonomy" id="3058603"/>
    <lineage>
        <taxon>Bacteria</taxon>
        <taxon>Pseudomonadati</taxon>
        <taxon>Pseudomonadota</taxon>
        <taxon>Betaproteobacteria</taxon>
        <taxon>Burkholderiales</taxon>
        <taxon>Burkholderiaceae</taxon>
        <taxon>Imbroritus</taxon>
    </lineage>
</organism>
<proteinExistence type="predicted"/>
<evidence type="ECO:0000313" key="1">
    <source>
        <dbReference type="EMBL" id="TMS58068.1"/>
    </source>
</evidence>
<protein>
    <submittedName>
        <fullName evidence="1">HAMP domain-containing histidine kinase</fullName>
    </submittedName>
</protein>
<keyword evidence="2" id="KW-1185">Reference proteome</keyword>
<dbReference type="EMBL" id="AKCV02000016">
    <property type="protein sequence ID" value="TMS58068.1"/>
    <property type="molecule type" value="Genomic_DNA"/>
</dbReference>